<dbReference type="EMBL" id="CABVQN010000021">
    <property type="protein sequence ID" value="VWD25815.1"/>
    <property type="molecule type" value="Genomic_DNA"/>
</dbReference>
<organism evidence="1 2">
    <name type="scientific">Burkholderia lata (strain ATCC 17760 / DSM 23089 / LMG 22485 / NCIMB 9086 / R18194 / 383)</name>
    <dbReference type="NCBI Taxonomy" id="482957"/>
    <lineage>
        <taxon>Bacteria</taxon>
        <taxon>Pseudomonadati</taxon>
        <taxon>Pseudomonadota</taxon>
        <taxon>Betaproteobacteria</taxon>
        <taxon>Burkholderiales</taxon>
        <taxon>Burkholderiaceae</taxon>
        <taxon>Burkholderia</taxon>
        <taxon>Burkholderia cepacia complex</taxon>
    </lineage>
</organism>
<reference evidence="1 2" key="1">
    <citation type="submission" date="2019-09" db="EMBL/GenBank/DDBJ databases">
        <authorList>
            <person name="Depoorter E."/>
        </authorList>
    </citation>
    <scope>NUCLEOTIDE SEQUENCE [LARGE SCALE GENOMIC DNA]</scope>
    <source>
        <strain evidence="1">R-39750</strain>
    </source>
</reference>
<accession>A0A6P2Z199</accession>
<dbReference type="Proteomes" id="UP000494110">
    <property type="component" value="Unassembled WGS sequence"/>
</dbReference>
<proteinExistence type="predicted"/>
<gene>
    <name evidence="1" type="ORF">BLA39750_04280</name>
</gene>
<name>A0A6P2Z199_BURL3</name>
<protein>
    <submittedName>
        <fullName evidence="1">Uncharacterized protein</fullName>
    </submittedName>
</protein>
<evidence type="ECO:0000313" key="2">
    <source>
        <dbReference type="Proteomes" id="UP000494110"/>
    </source>
</evidence>
<sequence length="79" mass="9138">MSPLHEKPWRLRYCFTDLTALFRGAVRSPAHVGAAANKTETIAIFKNFIEISQELTRCHWRPYPGVSIMHSRIKQNIDI</sequence>
<dbReference type="AlphaFoldDB" id="A0A6P2Z199"/>
<evidence type="ECO:0000313" key="1">
    <source>
        <dbReference type="EMBL" id="VWD25815.1"/>
    </source>
</evidence>